<organism evidence="1 2">
    <name type="scientific">Thermobrachium celere DSM 8682</name>
    <dbReference type="NCBI Taxonomy" id="941824"/>
    <lineage>
        <taxon>Bacteria</taxon>
        <taxon>Bacillati</taxon>
        <taxon>Bacillota</taxon>
        <taxon>Clostridia</taxon>
        <taxon>Eubacteriales</taxon>
        <taxon>Clostridiaceae</taxon>
        <taxon>Thermobrachium</taxon>
    </lineage>
</organism>
<dbReference type="eggNOG" id="COG4219">
    <property type="taxonomic scope" value="Bacteria"/>
</dbReference>
<accession>R7RTJ6</accession>
<dbReference type="RefSeq" id="WP_018663223.1">
    <property type="nucleotide sequence ID" value="NZ_HF952018.1"/>
</dbReference>
<dbReference type="HOGENOM" id="CLU_1569923_0_0_9"/>
<dbReference type="EMBL" id="CAVN010000099">
    <property type="protein sequence ID" value="CDF59374.1"/>
    <property type="molecule type" value="Genomic_DNA"/>
</dbReference>
<name>R7RTJ6_9CLOT</name>
<sequence length="170" mass="19811">MKKVIFLILNLTILAFLYNAFNENTYTKIYNPNSTSQMVDKQEKYLVIKIVEDFGRRLKNVPLLAPKEILIKSIKENYSIYVTDSLLEKWIKDPSKAPGRLTSSPWPDRIEIKNIYKIDELTYKVKGEIIEITSNEVVSDGVAIRRPITLIVRKINNYWLIDEVVLGNYK</sequence>
<evidence type="ECO:0000313" key="1">
    <source>
        <dbReference type="EMBL" id="CDF59374.1"/>
    </source>
</evidence>
<dbReference type="AlphaFoldDB" id="R7RTJ6"/>
<keyword evidence="2" id="KW-1185">Reference proteome</keyword>
<dbReference type="Proteomes" id="UP000014923">
    <property type="component" value="Unassembled WGS sequence"/>
</dbReference>
<evidence type="ECO:0000313" key="2">
    <source>
        <dbReference type="Proteomes" id="UP000014923"/>
    </source>
</evidence>
<protein>
    <submittedName>
        <fullName evidence="1">Uncharacterized protein</fullName>
    </submittedName>
</protein>
<comment type="caution">
    <text evidence="1">The sequence shown here is derived from an EMBL/GenBank/DDBJ whole genome shotgun (WGS) entry which is preliminary data.</text>
</comment>
<dbReference type="OrthoDB" id="9762883at2"/>
<gene>
    <name evidence="1" type="ORF">TCEL_00840</name>
</gene>
<reference evidence="1" key="1">
    <citation type="submission" date="2013-03" db="EMBL/GenBank/DDBJ databases">
        <title>Draft genome sequence of the hydrogen-ethanol-producing anaerobic alkalithermophilic Caloramator celere.</title>
        <authorList>
            <person name="Ciranna A."/>
            <person name="Larjo A."/>
            <person name="Kivisto A."/>
            <person name="Santala V."/>
            <person name="Roos C."/>
            <person name="Karp M."/>
        </authorList>
    </citation>
    <scope>NUCLEOTIDE SEQUENCE [LARGE SCALE GENOMIC DNA]</scope>
    <source>
        <strain evidence="1">DSM 8682</strain>
    </source>
</reference>
<proteinExistence type="predicted"/>